<dbReference type="InterPro" id="IPR050792">
    <property type="entry name" value="ADP-ribosylglycohydrolase"/>
</dbReference>
<dbReference type="PIRSF" id="PIRSF016939">
    <property type="entry name" value="ADP_ribslarg_hdr"/>
    <property type="match status" value="1"/>
</dbReference>
<dbReference type="Ensembl" id="ENSCLMT00005000056.1">
    <property type="protein sequence ID" value="ENSCLMP00005000054.1"/>
    <property type="gene ID" value="ENSCLMG00005000034.1"/>
</dbReference>
<evidence type="ECO:0000256" key="2">
    <source>
        <dbReference type="ARBA" id="ARBA00010702"/>
    </source>
</evidence>
<dbReference type="Pfam" id="PF03747">
    <property type="entry name" value="ADP_ribosyl_GH"/>
    <property type="match status" value="1"/>
</dbReference>
<keyword evidence="9" id="KW-0732">Signal</keyword>
<dbReference type="InterPro" id="IPR036705">
    <property type="entry name" value="Ribosyl_crysJ1_sf"/>
</dbReference>
<dbReference type="GO" id="GO:0003875">
    <property type="term" value="F:ADP-ribosylarginine hydrolase activity"/>
    <property type="evidence" value="ECO:0007669"/>
    <property type="project" value="InterPro"/>
</dbReference>
<evidence type="ECO:0000256" key="7">
    <source>
        <dbReference type="ARBA" id="ARBA00046181"/>
    </source>
</evidence>
<feature type="signal peptide" evidence="9">
    <location>
        <begin position="1"/>
        <end position="20"/>
    </location>
</feature>
<dbReference type="AlphaFoldDB" id="A0A8C2YVC2"/>
<sequence length="363" mass="40482">ISSLAPLAAMVLGAVGDALGYRKGRWEGCISGKKIQEELASLGGLGALKVDPDNWPLSDATLMHITTAEALVTGTYDLMIDLYRELVRLYVEATVSLQGRAPDPATVEGCIHLKPHNFLLAWHTPFNEKGSGFGAAAKAMCVGMRYWQSERIDNLVEVSIEIGRMTHNHPTGFLGSLTTALFASYAIQGKAPVTWGRDLMKVIPRAVEYCRKTIRHMSGETYQENWFYFEAKWQFYLEEREIEMEEQNKPSFPDPYDVEETDKMYKRWSSEGRAGRRGHDAPMIAYDALLAAGSDWAELCKRAMFHGGESEATGLIAGCLFGLMHGLSQVPPGLYQDLDKRERLEELGEKLYKAASAEKCLDK</sequence>
<dbReference type="PANTHER" id="PTHR16222">
    <property type="entry name" value="ADP-RIBOSYLGLYCOHYDROLASE"/>
    <property type="match status" value="1"/>
</dbReference>
<evidence type="ECO:0000256" key="1">
    <source>
        <dbReference type="ARBA" id="ARBA00004204"/>
    </source>
</evidence>
<evidence type="ECO:0000256" key="9">
    <source>
        <dbReference type="SAM" id="SignalP"/>
    </source>
</evidence>
<comment type="function">
    <text evidence="7">Required for myofibril assembly and outgrowth of the cardiac chambers in the developing heart. Appears to be catalytically inactive, showing no activity against O-acetyl-ADP-ribose.</text>
</comment>
<comment type="cofactor">
    <cofactor evidence="8">
        <name>Mg(2+)</name>
        <dbReference type="ChEBI" id="CHEBI:18420"/>
    </cofactor>
    <text evidence="8">Binds 2 magnesium ions per subunit.</text>
</comment>
<evidence type="ECO:0000256" key="6">
    <source>
        <dbReference type="ARBA" id="ARBA00042849"/>
    </source>
</evidence>
<dbReference type="FunFam" id="1.10.4080.10:FF:000002">
    <property type="entry name" value="ADP-ribosylarginine hydrolase isoform X1"/>
    <property type="match status" value="1"/>
</dbReference>
<feature type="binding site" evidence="8">
    <location>
        <position position="58"/>
    </location>
    <ligand>
        <name>Mg(2+)</name>
        <dbReference type="ChEBI" id="CHEBI:18420"/>
        <label>1</label>
    </ligand>
</feature>
<name>A0A8C2YVC2_CYCLU</name>
<organism evidence="10 11">
    <name type="scientific">Cyclopterus lumpus</name>
    <name type="common">Lumpsucker</name>
    <dbReference type="NCBI Taxonomy" id="8103"/>
    <lineage>
        <taxon>Eukaryota</taxon>
        <taxon>Metazoa</taxon>
        <taxon>Chordata</taxon>
        <taxon>Craniata</taxon>
        <taxon>Vertebrata</taxon>
        <taxon>Euteleostomi</taxon>
        <taxon>Actinopterygii</taxon>
        <taxon>Neopterygii</taxon>
        <taxon>Teleostei</taxon>
        <taxon>Neoteleostei</taxon>
        <taxon>Acanthomorphata</taxon>
        <taxon>Eupercaria</taxon>
        <taxon>Perciformes</taxon>
        <taxon>Cottioidei</taxon>
        <taxon>Cottales</taxon>
        <taxon>Cyclopteridae</taxon>
        <taxon>Cyclopterus</taxon>
    </lineage>
</organism>
<feature type="binding site" evidence="8">
    <location>
        <position position="59"/>
    </location>
    <ligand>
        <name>Mg(2+)</name>
        <dbReference type="ChEBI" id="CHEBI:18420"/>
        <label>1</label>
    </ligand>
</feature>
<evidence type="ECO:0000256" key="4">
    <source>
        <dbReference type="ARBA" id="ARBA00040586"/>
    </source>
</evidence>
<dbReference type="GeneTree" id="ENSGT00530000063627"/>
<evidence type="ECO:0000256" key="3">
    <source>
        <dbReference type="ARBA" id="ARBA00022490"/>
    </source>
</evidence>
<protein>
    <recommendedName>
        <fullName evidence="4">Inactive ADP-ribosyltransferase ARH2</fullName>
    </recommendedName>
    <alternativeName>
        <fullName evidence="5">ADP-ribosylhydrolase-like protein 1</fullName>
    </alternativeName>
    <alternativeName>
        <fullName evidence="6">[Protein ADP-ribosylarginine] hydrolase-like protein 1</fullName>
    </alternativeName>
</protein>
<proteinExistence type="inferred from homology"/>
<dbReference type="Gene3D" id="1.10.4080.10">
    <property type="entry name" value="ADP-ribosylation/Crystallin J1"/>
    <property type="match status" value="1"/>
</dbReference>
<keyword evidence="11" id="KW-1185">Reference proteome</keyword>
<evidence type="ECO:0000313" key="10">
    <source>
        <dbReference type="Ensembl" id="ENSCLMP00005000054.1"/>
    </source>
</evidence>
<keyword evidence="8" id="KW-0479">Metal-binding</keyword>
<keyword evidence="8" id="KW-0460">Magnesium</keyword>
<comment type="similarity">
    <text evidence="2">Belongs to the ADP-ribosylglycohydrolase family.</text>
</comment>
<feature type="chain" id="PRO_5034479648" description="Inactive ADP-ribosyltransferase ARH2" evidence="9">
    <location>
        <begin position="21"/>
        <end position="363"/>
    </location>
</feature>
<dbReference type="SUPFAM" id="SSF101478">
    <property type="entry name" value="ADP-ribosylglycohydrolase"/>
    <property type="match status" value="1"/>
</dbReference>
<evidence type="ECO:0000313" key="11">
    <source>
        <dbReference type="Proteomes" id="UP000694565"/>
    </source>
</evidence>
<evidence type="ECO:0000256" key="5">
    <source>
        <dbReference type="ARBA" id="ARBA00041334"/>
    </source>
</evidence>
<comment type="subcellular location">
    <subcellularLocation>
        <location evidence="1">Cytoplasm</location>
        <location evidence="1">Myofibril</location>
        <location evidence="1">Sarcomere</location>
    </subcellularLocation>
</comment>
<dbReference type="GO" id="GO:0000287">
    <property type="term" value="F:magnesium ion binding"/>
    <property type="evidence" value="ECO:0007669"/>
    <property type="project" value="InterPro"/>
</dbReference>
<dbReference type="Proteomes" id="UP000694565">
    <property type="component" value="Unplaced"/>
</dbReference>
<reference evidence="10" key="1">
    <citation type="submission" date="2025-08" db="UniProtKB">
        <authorList>
            <consortium name="Ensembl"/>
        </authorList>
    </citation>
    <scope>IDENTIFICATION</scope>
</reference>
<dbReference type="GO" id="GO:0030017">
    <property type="term" value="C:sarcomere"/>
    <property type="evidence" value="ECO:0007669"/>
    <property type="project" value="UniProtKB-SubCell"/>
</dbReference>
<dbReference type="InterPro" id="IPR012108">
    <property type="entry name" value="ADP-ribosylarg_hydro"/>
</dbReference>
<evidence type="ECO:0000256" key="8">
    <source>
        <dbReference type="PIRSR" id="PIRSR605502-1"/>
    </source>
</evidence>
<dbReference type="PANTHER" id="PTHR16222:SF23">
    <property type="entry name" value="INACTIVE ADP-RIBOSYLTRANSFERASE ARH2"/>
    <property type="match status" value="1"/>
</dbReference>
<accession>A0A8C2YVC2</accession>
<dbReference type="GO" id="GO:0051725">
    <property type="term" value="P:protein de-ADP-ribosylation"/>
    <property type="evidence" value="ECO:0007669"/>
    <property type="project" value="InterPro"/>
</dbReference>
<keyword evidence="3" id="KW-0963">Cytoplasm</keyword>
<reference evidence="10" key="2">
    <citation type="submission" date="2025-09" db="UniProtKB">
        <authorList>
            <consortium name="Ensembl"/>
        </authorList>
    </citation>
    <scope>IDENTIFICATION</scope>
</reference>
<dbReference type="InterPro" id="IPR005502">
    <property type="entry name" value="Ribosyl_crysJ1"/>
</dbReference>